<dbReference type="GO" id="GO:0004527">
    <property type="term" value="F:exonuclease activity"/>
    <property type="evidence" value="ECO:0007669"/>
    <property type="project" value="UniProtKB-KW"/>
</dbReference>
<dbReference type="EMBL" id="FWWR01000014">
    <property type="protein sequence ID" value="SMB92293.1"/>
    <property type="molecule type" value="Genomic_DNA"/>
</dbReference>
<feature type="domain" description="Calcineurin-like phosphoesterase" evidence="2">
    <location>
        <begin position="1"/>
        <end position="181"/>
    </location>
</feature>
<dbReference type="OrthoDB" id="9773856at2"/>
<proteinExistence type="predicted"/>
<reference evidence="4" key="1">
    <citation type="submission" date="2017-04" db="EMBL/GenBank/DDBJ databases">
        <authorList>
            <person name="Varghese N."/>
            <person name="Submissions S."/>
        </authorList>
    </citation>
    <scope>NUCLEOTIDE SEQUENCE [LARGE SCALE GENOMIC DNA]</scope>
    <source>
        <strain evidence="4">DSM 20463</strain>
    </source>
</reference>
<evidence type="ECO:0000313" key="3">
    <source>
        <dbReference type="EMBL" id="SMB92293.1"/>
    </source>
</evidence>
<dbReference type="InterPro" id="IPR050535">
    <property type="entry name" value="DNA_Repair-Maintenance_Comp"/>
</dbReference>
<dbReference type="CDD" id="cd00840">
    <property type="entry name" value="MPP_Mre11_N"/>
    <property type="match status" value="1"/>
</dbReference>
<dbReference type="Proteomes" id="UP000192368">
    <property type="component" value="Unassembled WGS sequence"/>
</dbReference>
<dbReference type="RefSeq" id="WP_084231443.1">
    <property type="nucleotide sequence ID" value="NZ_FWWR01000014.1"/>
</dbReference>
<keyword evidence="3" id="KW-0540">Nuclease</keyword>
<dbReference type="InterPro" id="IPR004843">
    <property type="entry name" value="Calcineurin-like_PHP"/>
</dbReference>
<dbReference type="SUPFAM" id="SSF56300">
    <property type="entry name" value="Metallo-dependent phosphatases"/>
    <property type="match status" value="1"/>
</dbReference>
<accession>A0A1W1VGE2</accession>
<keyword evidence="4" id="KW-1185">Reference proteome</keyword>
<dbReference type="Pfam" id="PF00149">
    <property type="entry name" value="Metallophos"/>
    <property type="match status" value="1"/>
</dbReference>
<dbReference type="Gene3D" id="3.60.21.10">
    <property type="match status" value="1"/>
</dbReference>
<protein>
    <submittedName>
        <fullName evidence="3">DNA repair exonuclease SbcCD nuclease subunit</fullName>
    </submittedName>
</protein>
<evidence type="ECO:0000259" key="2">
    <source>
        <dbReference type="Pfam" id="PF00149"/>
    </source>
</evidence>
<gene>
    <name evidence="3" type="ORF">SAMN00017477_1923</name>
</gene>
<dbReference type="STRING" id="573058.SAMN00017477_1923"/>
<keyword evidence="1" id="KW-0378">Hydrolase</keyword>
<organism evidence="3 4">
    <name type="scientific">Peptoniphilus asaccharolyticus DSM 20463</name>
    <dbReference type="NCBI Taxonomy" id="573058"/>
    <lineage>
        <taxon>Bacteria</taxon>
        <taxon>Bacillati</taxon>
        <taxon>Bacillota</taxon>
        <taxon>Tissierellia</taxon>
        <taxon>Tissierellales</taxon>
        <taxon>Peptoniphilaceae</taxon>
        <taxon>Peptoniphilus</taxon>
    </lineage>
</organism>
<evidence type="ECO:0000313" key="4">
    <source>
        <dbReference type="Proteomes" id="UP000192368"/>
    </source>
</evidence>
<evidence type="ECO:0000256" key="1">
    <source>
        <dbReference type="ARBA" id="ARBA00022801"/>
    </source>
</evidence>
<name>A0A1W1VGE2_PEPAS</name>
<dbReference type="PANTHER" id="PTHR30337">
    <property type="entry name" value="COMPONENT OF ATP-DEPENDENT DSDNA EXONUCLEASE"/>
    <property type="match status" value="1"/>
</dbReference>
<keyword evidence="3" id="KW-0269">Exonuclease</keyword>
<dbReference type="InterPro" id="IPR041796">
    <property type="entry name" value="Mre11_N"/>
</dbReference>
<dbReference type="AlphaFoldDB" id="A0A1W1VGE2"/>
<dbReference type="InterPro" id="IPR029052">
    <property type="entry name" value="Metallo-depent_PP-like"/>
</dbReference>
<sequence length="338" mass="39441">MKILHTADLHLGKSYKGENFLYSKQRREEIWQSFSNLIGYANENNIEIILISGDLYEREYFTLSDFNRLSSLFSASNSQIYIIGGNHDHIDEGSMLLKVDMPSNVHVFLEQEYLEYKGVRIYGVTWDRQFNFKRELKFNLDKNYKNVLMLHCSVGFVSHFPIEEEKLNALEFDYIALGHFHGHKKVGERAYYCGALEPSRFKDEGEHGFYVYDLDKNVQEFINLAKRSYCEFKVDVTAKSVDDVKAEVVNYLAEHQNDFNRLILEGKTENIKYILEVLESIEVYYLKIEDKTKNIIDYDKISKEDESGIVFEVLKRLGNDGQAIKYGIEALLETANED</sequence>